<dbReference type="GO" id="GO:0000160">
    <property type="term" value="P:phosphorelay signal transduction system"/>
    <property type="evidence" value="ECO:0007669"/>
    <property type="project" value="InterPro"/>
</dbReference>
<dbReference type="PANTHER" id="PTHR44591">
    <property type="entry name" value="STRESS RESPONSE REGULATOR PROTEIN 1"/>
    <property type="match status" value="1"/>
</dbReference>
<dbReference type="SUPFAM" id="SSF55874">
    <property type="entry name" value="ATPase domain of HSP90 chaperone/DNA topoisomerase II/histidine kinase"/>
    <property type="match status" value="1"/>
</dbReference>
<protein>
    <recommendedName>
        <fullName evidence="3">Response regulatory domain-containing protein</fullName>
    </recommendedName>
</protein>
<proteinExistence type="predicted"/>
<name>A0A2A4SLS7_9DELT</name>
<accession>A0A2A4SLS7</accession>
<dbReference type="SMART" id="SM00448">
    <property type="entry name" value="REC"/>
    <property type="match status" value="1"/>
</dbReference>
<dbReference type="CDD" id="cd16936">
    <property type="entry name" value="HATPase_RsbW-like"/>
    <property type="match status" value="1"/>
</dbReference>
<sequence>MSNFQYRILVVAQEAASKQVLQESLQNEEFEVEMVASAEKGLKKVTSEHYDLIISEVTLATGKMSGLDLLGKVRESNTSVPFIIISDEASVENSVKAINYGVSGYLEKPVSLEDARTTIERAIRHYKSRFLKNELENYTMDNAYNAVITSSEQSILKLIETVDNLIELLYPEEYGSFPDLKMAIYECLGNAVEHGNKGNDSKNIYFRIELKMDRIMVHIKDEGGGFDAFSALRQRGETGMKRGLRLINHLMDEVSFNIKGNEINLLKILQ</sequence>
<feature type="domain" description="Response regulatory" evidence="3">
    <location>
        <begin position="7"/>
        <end position="123"/>
    </location>
</feature>
<comment type="caution">
    <text evidence="4">The sequence shown here is derived from an EMBL/GenBank/DDBJ whole genome shotgun (WGS) entry which is preliminary data.</text>
</comment>
<dbReference type="Gene3D" id="3.40.50.2300">
    <property type="match status" value="1"/>
</dbReference>
<dbReference type="SUPFAM" id="SSF52172">
    <property type="entry name" value="CheY-like"/>
    <property type="match status" value="1"/>
</dbReference>
<evidence type="ECO:0000313" key="4">
    <source>
        <dbReference type="EMBL" id="PCI22031.1"/>
    </source>
</evidence>
<gene>
    <name evidence="4" type="ORF">COB67_13650</name>
</gene>
<evidence type="ECO:0000256" key="2">
    <source>
        <dbReference type="PROSITE-ProRule" id="PRU00169"/>
    </source>
</evidence>
<dbReference type="Pfam" id="PF13581">
    <property type="entry name" value="HATPase_c_2"/>
    <property type="match status" value="1"/>
</dbReference>
<dbReference type="Gene3D" id="3.30.565.10">
    <property type="entry name" value="Histidine kinase-like ATPase, C-terminal domain"/>
    <property type="match status" value="1"/>
</dbReference>
<dbReference type="InterPro" id="IPR001789">
    <property type="entry name" value="Sig_transdc_resp-reg_receiver"/>
</dbReference>
<dbReference type="InterPro" id="IPR036890">
    <property type="entry name" value="HATPase_C_sf"/>
</dbReference>
<organism evidence="4 5">
    <name type="scientific">SAR324 cluster bacterium</name>
    <dbReference type="NCBI Taxonomy" id="2024889"/>
    <lineage>
        <taxon>Bacteria</taxon>
        <taxon>Deltaproteobacteria</taxon>
        <taxon>SAR324 cluster</taxon>
    </lineage>
</organism>
<evidence type="ECO:0000259" key="3">
    <source>
        <dbReference type="PROSITE" id="PS50110"/>
    </source>
</evidence>
<evidence type="ECO:0000313" key="5">
    <source>
        <dbReference type="Proteomes" id="UP000218113"/>
    </source>
</evidence>
<dbReference type="InterPro" id="IPR050595">
    <property type="entry name" value="Bact_response_regulator"/>
</dbReference>
<dbReference type="EMBL" id="NVSR01000168">
    <property type="protein sequence ID" value="PCI22031.1"/>
    <property type="molecule type" value="Genomic_DNA"/>
</dbReference>
<comment type="caution">
    <text evidence="2">Lacks conserved residue(s) required for the propagation of feature annotation.</text>
</comment>
<evidence type="ECO:0000256" key="1">
    <source>
        <dbReference type="ARBA" id="ARBA00022553"/>
    </source>
</evidence>
<dbReference type="InterPro" id="IPR011006">
    <property type="entry name" value="CheY-like_superfamily"/>
</dbReference>
<dbReference type="AlphaFoldDB" id="A0A2A4SLS7"/>
<dbReference type="PANTHER" id="PTHR44591:SF3">
    <property type="entry name" value="RESPONSE REGULATORY DOMAIN-CONTAINING PROTEIN"/>
    <property type="match status" value="1"/>
</dbReference>
<reference evidence="5" key="1">
    <citation type="submission" date="2017-08" db="EMBL/GenBank/DDBJ databases">
        <title>A dynamic microbial community with high functional redundancy inhabits the cold, oxic subseafloor aquifer.</title>
        <authorList>
            <person name="Tully B.J."/>
            <person name="Wheat C.G."/>
            <person name="Glazer B.T."/>
            <person name="Huber J.A."/>
        </authorList>
    </citation>
    <scope>NUCLEOTIDE SEQUENCE [LARGE SCALE GENOMIC DNA]</scope>
</reference>
<dbReference type="Proteomes" id="UP000218113">
    <property type="component" value="Unassembled WGS sequence"/>
</dbReference>
<dbReference type="Pfam" id="PF00072">
    <property type="entry name" value="Response_reg"/>
    <property type="match status" value="1"/>
</dbReference>
<keyword evidence="1" id="KW-0597">Phosphoprotein</keyword>
<dbReference type="InterPro" id="IPR003594">
    <property type="entry name" value="HATPase_dom"/>
</dbReference>
<dbReference type="PROSITE" id="PS50110">
    <property type="entry name" value="RESPONSE_REGULATORY"/>
    <property type="match status" value="1"/>
</dbReference>